<dbReference type="Pfam" id="PF04888">
    <property type="entry name" value="SseC"/>
    <property type="match status" value="1"/>
</dbReference>
<proteinExistence type="inferred from homology"/>
<evidence type="ECO:0000256" key="2">
    <source>
        <dbReference type="ARBA" id="ARBA00022870"/>
    </source>
</evidence>
<dbReference type="InterPro" id="IPR006972">
    <property type="entry name" value="BipB-like_C"/>
</dbReference>
<evidence type="ECO:0000256" key="1">
    <source>
        <dbReference type="ARBA" id="ARBA00004551"/>
    </source>
</evidence>
<dbReference type="GO" id="GO:0033644">
    <property type="term" value="C:host cell membrane"/>
    <property type="evidence" value="ECO:0007669"/>
    <property type="project" value="UniProtKB-SubCell"/>
</dbReference>
<evidence type="ECO:0000259" key="7">
    <source>
        <dbReference type="Pfam" id="PF04888"/>
    </source>
</evidence>
<reference evidence="9" key="1">
    <citation type="submission" date="2015-11" db="EMBL/GenBank/DDBJ databases">
        <authorList>
            <person name="Seth-Smith H.M.B."/>
        </authorList>
    </citation>
    <scope>NUCLEOTIDE SEQUENCE [LARGE SCALE GENOMIC DNA]</scope>
    <source>
        <strain evidence="9">2013Ark11</strain>
    </source>
</reference>
<evidence type="ECO:0000313" key="9">
    <source>
        <dbReference type="Proteomes" id="UP000198651"/>
    </source>
</evidence>
<keyword evidence="3" id="KW-0843">Virulence</keyword>
<dbReference type="AlphaFoldDB" id="A0A0S4LZV3"/>
<feature type="domain" description="Translocator protein BipB-like C-terminal" evidence="7">
    <location>
        <begin position="112"/>
        <end position="410"/>
    </location>
</feature>
<gene>
    <name evidence="8" type="ORF">Ark11_0222</name>
</gene>
<dbReference type="EMBL" id="LN906597">
    <property type="protein sequence ID" value="CUT17079.1"/>
    <property type="molecule type" value="Genomic_DNA"/>
</dbReference>
<keyword evidence="6" id="KW-0472">Membrane</keyword>
<dbReference type="Proteomes" id="UP000198651">
    <property type="component" value="Chromosome I"/>
</dbReference>
<feature type="transmembrane region" description="Helical" evidence="6">
    <location>
        <begin position="155"/>
        <end position="178"/>
    </location>
</feature>
<organism evidence="8 9">
    <name type="scientific">Candidatus Ichthyocystis hellenicum</name>
    <dbReference type="NCBI Taxonomy" id="1561003"/>
    <lineage>
        <taxon>Bacteria</taxon>
        <taxon>Pseudomonadati</taxon>
        <taxon>Pseudomonadota</taxon>
        <taxon>Betaproteobacteria</taxon>
        <taxon>Burkholderiales</taxon>
        <taxon>Candidatus Ichthyocystis</taxon>
    </lineage>
</organism>
<feature type="transmembrane region" description="Helical" evidence="6">
    <location>
        <begin position="244"/>
        <end position="267"/>
    </location>
</feature>
<keyword evidence="2" id="KW-1043">Host membrane</keyword>
<feature type="transmembrane region" description="Helical" evidence="6">
    <location>
        <begin position="279"/>
        <end position="299"/>
    </location>
</feature>
<evidence type="ECO:0000313" key="8">
    <source>
        <dbReference type="EMBL" id="CUT17079.1"/>
    </source>
</evidence>
<comment type="similarity">
    <text evidence="4">Belongs to the SctE/SipB/YopB family.</text>
</comment>
<keyword evidence="9" id="KW-1185">Reference proteome</keyword>
<evidence type="ECO:0000256" key="6">
    <source>
        <dbReference type="SAM" id="Phobius"/>
    </source>
</evidence>
<comment type="subcellular location">
    <subcellularLocation>
        <location evidence="1">Host membrane</location>
    </subcellularLocation>
</comment>
<accession>A0A0S4LZV3</accession>
<sequence length="424" mass="44822">MQSNVNPKEAGDVSSLAHADVVSEQVEEEQAKLDKASDDLNLTKLLEKISTTQDSSKGTEYNVRTLGQLMGDLSSDDTGPGQLKMPSGYEYLQNMSPEDAVVLIKDRSSSQVREMVAASVTRLRGAQDDYKKLHEKNVQKVQEYIEAGSSSVIDLIFKILLFIFLIVVAVVAIAAAVLTASPQMIIAAIAAVMGLVNSGLSIVSEVTGEDVTFTGVLRRMAEGIEESLIEAGMSIEKAESVAKMLAGATGIATGLFLGDPGVIALFFEGAGQSAGMSESWARIFGVVMSFIAMIALAGATMNVGGVAASTGTVVSSVAGIFGSVDDVSKLASISDDIAKAVQAGVQATQAGYGMYQAKRQHDATLIQAEVSEIKGFLEALRNIQTLEEDMLEDLVSHLKEMQEMANESVQSILRSSGSAFRSMV</sequence>
<dbReference type="OrthoDB" id="9893717at2"/>
<dbReference type="STRING" id="1561003.Ark11_0222"/>
<protein>
    <submittedName>
        <fullName evidence="8">Putative Type III secretion system pore forming protein B</fullName>
    </submittedName>
</protein>
<name>A0A0S4LZV3_9BURK</name>
<keyword evidence="6" id="KW-1133">Transmembrane helix</keyword>
<evidence type="ECO:0000256" key="5">
    <source>
        <dbReference type="SAM" id="MobiDB-lite"/>
    </source>
</evidence>
<feature type="region of interest" description="Disordered" evidence="5">
    <location>
        <begin position="1"/>
        <end position="37"/>
    </location>
</feature>
<feature type="transmembrane region" description="Helical" evidence="6">
    <location>
        <begin position="185"/>
        <end position="203"/>
    </location>
</feature>
<evidence type="ECO:0000256" key="3">
    <source>
        <dbReference type="ARBA" id="ARBA00023026"/>
    </source>
</evidence>
<evidence type="ECO:0000256" key="4">
    <source>
        <dbReference type="ARBA" id="ARBA00035640"/>
    </source>
</evidence>
<dbReference type="RefSeq" id="WP_092490420.1">
    <property type="nucleotide sequence ID" value="NZ_FLSL01000095.1"/>
</dbReference>
<keyword evidence="6" id="KW-0812">Transmembrane</keyword>